<comment type="caution">
    <text evidence="10">The sequence shown here is derived from an EMBL/GenBank/DDBJ whole genome shotgun (WGS) entry which is preliminary data.</text>
</comment>
<dbReference type="AlphaFoldDB" id="A0AAN8JAH7"/>
<dbReference type="InterPro" id="IPR036919">
    <property type="entry name" value="Ribo_uL30_ferredoxin-like_sf"/>
</dbReference>
<gene>
    <name evidence="10" type="ORF">SNE40_016697</name>
</gene>
<dbReference type="Pfam" id="PF00327">
    <property type="entry name" value="Ribosomal_L30"/>
    <property type="match status" value="1"/>
</dbReference>
<keyword evidence="5" id="KW-0496">Mitochondrion</keyword>
<dbReference type="Proteomes" id="UP001347796">
    <property type="component" value="Unassembled WGS sequence"/>
</dbReference>
<proteinExistence type="inferred from homology"/>
<evidence type="ECO:0000256" key="1">
    <source>
        <dbReference type="ARBA" id="ARBA00004173"/>
    </source>
</evidence>
<feature type="domain" description="Large ribosomal subunit protein uL30-like ferredoxin-like fold" evidence="9">
    <location>
        <begin position="68"/>
        <end position="117"/>
    </location>
</feature>
<evidence type="ECO:0000256" key="2">
    <source>
        <dbReference type="ARBA" id="ARBA00007594"/>
    </source>
</evidence>
<evidence type="ECO:0000256" key="4">
    <source>
        <dbReference type="ARBA" id="ARBA00022980"/>
    </source>
</evidence>
<organism evidence="10 11">
    <name type="scientific">Patella caerulea</name>
    <name type="common">Rayed Mediterranean limpet</name>
    <dbReference type="NCBI Taxonomy" id="87958"/>
    <lineage>
        <taxon>Eukaryota</taxon>
        <taxon>Metazoa</taxon>
        <taxon>Spiralia</taxon>
        <taxon>Lophotrochozoa</taxon>
        <taxon>Mollusca</taxon>
        <taxon>Gastropoda</taxon>
        <taxon>Patellogastropoda</taxon>
        <taxon>Patelloidea</taxon>
        <taxon>Patellidae</taxon>
        <taxon>Patella</taxon>
    </lineage>
</organism>
<dbReference type="FunFam" id="3.30.1390.20:FF:000005">
    <property type="entry name" value="39S ribosomal protein L30, mitochondrial"/>
    <property type="match status" value="1"/>
</dbReference>
<reference evidence="10 11" key="1">
    <citation type="submission" date="2024-01" db="EMBL/GenBank/DDBJ databases">
        <title>The genome of the rayed Mediterranean limpet Patella caerulea (Linnaeus, 1758).</title>
        <authorList>
            <person name="Anh-Thu Weber A."/>
            <person name="Halstead-Nussloch G."/>
        </authorList>
    </citation>
    <scope>NUCLEOTIDE SEQUENCE [LARGE SCALE GENOMIC DNA]</scope>
    <source>
        <strain evidence="10">AATW-2023a</strain>
        <tissue evidence="10">Whole specimen</tissue>
    </source>
</reference>
<evidence type="ECO:0000256" key="7">
    <source>
        <dbReference type="ARBA" id="ARBA00035281"/>
    </source>
</evidence>
<dbReference type="GO" id="GO:0003735">
    <property type="term" value="F:structural constituent of ribosome"/>
    <property type="evidence" value="ECO:0007669"/>
    <property type="project" value="InterPro"/>
</dbReference>
<dbReference type="Gene3D" id="3.30.1390.20">
    <property type="entry name" value="Ribosomal protein L30, ferredoxin-like fold domain"/>
    <property type="match status" value="1"/>
</dbReference>
<dbReference type="GO" id="GO:0015934">
    <property type="term" value="C:large ribosomal subunit"/>
    <property type="evidence" value="ECO:0007669"/>
    <property type="project" value="InterPro"/>
</dbReference>
<dbReference type="SUPFAM" id="SSF55129">
    <property type="entry name" value="Ribosomal protein L30p/L7e"/>
    <property type="match status" value="1"/>
</dbReference>
<evidence type="ECO:0000256" key="5">
    <source>
        <dbReference type="ARBA" id="ARBA00023128"/>
    </source>
</evidence>
<dbReference type="CDD" id="cd00355">
    <property type="entry name" value="Ribosomal_L30_like"/>
    <property type="match status" value="1"/>
</dbReference>
<name>A0AAN8JAH7_PATCE</name>
<dbReference type="PANTHER" id="PTHR15892">
    <property type="entry name" value="MITOCHONDRIAL RIBOSOMAL PROTEIN L30"/>
    <property type="match status" value="1"/>
</dbReference>
<keyword evidence="11" id="KW-1185">Reference proteome</keyword>
<keyword evidence="4" id="KW-0689">Ribosomal protein</keyword>
<evidence type="ECO:0000259" key="9">
    <source>
        <dbReference type="Pfam" id="PF00327"/>
    </source>
</evidence>
<comment type="similarity">
    <text evidence="2">Belongs to the universal ribosomal protein uL30 family.</text>
</comment>
<sequence>MAALCRALQVRLSVYNVLNTQVRYRRSNRPLEIYPENMSWAKPIYELQEQKMKEEKEKKQEPAMLHMVWRVKKLAGRPYWEKDVMKILKLDGKMFQVQIHKNTPEVNDMLKFVKHLIEIKPITFPYGLPTDETDYEHCLLQDNGEFVVTQKLNGADADEIKVVDKPEKIPENQMDLETIKADNRKKLQSFSLMSEYFQANYEYKYNQDKKEYRYNGDHNIGAGRDWY</sequence>
<keyword evidence="6" id="KW-0687">Ribonucleoprotein</keyword>
<dbReference type="PANTHER" id="PTHR15892:SF2">
    <property type="entry name" value="LARGE RIBOSOMAL SUBUNIT PROTEIN UL30M"/>
    <property type="match status" value="1"/>
</dbReference>
<comment type="subcellular location">
    <subcellularLocation>
        <location evidence="1">Mitochondrion</location>
    </subcellularLocation>
</comment>
<evidence type="ECO:0000256" key="8">
    <source>
        <dbReference type="ARBA" id="ARBA00035356"/>
    </source>
</evidence>
<evidence type="ECO:0000313" key="11">
    <source>
        <dbReference type="Proteomes" id="UP001347796"/>
    </source>
</evidence>
<evidence type="ECO:0000256" key="3">
    <source>
        <dbReference type="ARBA" id="ARBA00022946"/>
    </source>
</evidence>
<accession>A0AAN8JAH7</accession>
<dbReference type="InterPro" id="IPR016082">
    <property type="entry name" value="Ribosomal_uL30_ferredoxin-like"/>
</dbReference>
<dbReference type="GO" id="GO:0005743">
    <property type="term" value="C:mitochondrial inner membrane"/>
    <property type="evidence" value="ECO:0007669"/>
    <property type="project" value="UniProtKB-ARBA"/>
</dbReference>
<keyword evidence="3" id="KW-0809">Transit peptide</keyword>
<dbReference type="GO" id="GO:0006412">
    <property type="term" value="P:translation"/>
    <property type="evidence" value="ECO:0007669"/>
    <property type="project" value="InterPro"/>
</dbReference>
<evidence type="ECO:0000313" key="10">
    <source>
        <dbReference type="EMBL" id="KAK6173200.1"/>
    </source>
</evidence>
<dbReference type="InterPro" id="IPR005996">
    <property type="entry name" value="Ribosomal_uL30_bac-type"/>
</dbReference>
<dbReference type="EMBL" id="JAZGQO010000011">
    <property type="protein sequence ID" value="KAK6173200.1"/>
    <property type="molecule type" value="Genomic_DNA"/>
</dbReference>
<evidence type="ECO:0000256" key="6">
    <source>
        <dbReference type="ARBA" id="ARBA00023274"/>
    </source>
</evidence>
<protein>
    <recommendedName>
        <fullName evidence="7">Large ribosomal subunit protein uL30m</fullName>
    </recommendedName>
    <alternativeName>
        <fullName evidence="8">39S ribosomal protein L30, mitochondrial</fullName>
    </alternativeName>
</protein>